<evidence type="ECO:0000313" key="2">
    <source>
        <dbReference type="Proteomes" id="UP000565441"/>
    </source>
</evidence>
<keyword evidence="2" id="KW-1185">Reference proteome</keyword>
<name>A0A8H5H3M1_9AGAR</name>
<dbReference type="Proteomes" id="UP000565441">
    <property type="component" value="Unassembled WGS sequence"/>
</dbReference>
<dbReference type="AlphaFoldDB" id="A0A8H5H3M1"/>
<accession>A0A8H5H3M1</accession>
<gene>
    <name evidence="1" type="ORF">D9615_008448</name>
</gene>
<comment type="caution">
    <text evidence="1">The sequence shown here is derived from an EMBL/GenBank/DDBJ whole genome shotgun (WGS) entry which is preliminary data.</text>
</comment>
<organism evidence="1 2">
    <name type="scientific">Tricholomella constricta</name>
    <dbReference type="NCBI Taxonomy" id="117010"/>
    <lineage>
        <taxon>Eukaryota</taxon>
        <taxon>Fungi</taxon>
        <taxon>Dikarya</taxon>
        <taxon>Basidiomycota</taxon>
        <taxon>Agaricomycotina</taxon>
        <taxon>Agaricomycetes</taxon>
        <taxon>Agaricomycetidae</taxon>
        <taxon>Agaricales</taxon>
        <taxon>Tricholomatineae</taxon>
        <taxon>Lyophyllaceae</taxon>
        <taxon>Tricholomella</taxon>
    </lineage>
</organism>
<evidence type="ECO:0000313" key="1">
    <source>
        <dbReference type="EMBL" id="KAF5376321.1"/>
    </source>
</evidence>
<dbReference type="EMBL" id="JAACJP010000029">
    <property type="protein sequence ID" value="KAF5376321.1"/>
    <property type="molecule type" value="Genomic_DNA"/>
</dbReference>
<proteinExistence type="predicted"/>
<reference evidence="1 2" key="1">
    <citation type="journal article" date="2020" name="ISME J.">
        <title>Uncovering the hidden diversity of litter-decomposition mechanisms in mushroom-forming fungi.</title>
        <authorList>
            <person name="Floudas D."/>
            <person name="Bentzer J."/>
            <person name="Ahren D."/>
            <person name="Johansson T."/>
            <person name="Persson P."/>
            <person name="Tunlid A."/>
        </authorList>
    </citation>
    <scope>NUCLEOTIDE SEQUENCE [LARGE SCALE GENOMIC DNA]</scope>
    <source>
        <strain evidence="1 2">CBS 661.87</strain>
    </source>
</reference>
<sequence>MTGQEYDGLCFRDDMLTSKFRYLYFVRSYSRMHTIRSMEYCDSGTPEFSVNADIFAPRRAAPRSS</sequence>
<protein>
    <submittedName>
        <fullName evidence="1">Uncharacterized protein</fullName>
    </submittedName>
</protein>